<evidence type="ECO:0000313" key="2">
    <source>
        <dbReference type="EMBL" id="VDP95597.1"/>
    </source>
</evidence>
<reference evidence="4" key="1">
    <citation type="submission" date="2016-06" db="UniProtKB">
        <authorList>
            <consortium name="WormBaseParasite"/>
        </authorList>
    </citation>
    <scope>IDENTIFICATION</scope>
</reference>
<evidence type="ECO:0000313" key="3">
    <source>
        <dbReference type="Proteomes" id="UP000272942"/>
    </source>
</evidence>
<evidence type="ECO:0000313" key="4">
    <source>
        <dbReference type="WBParaSite" id="ECPE_0001816001-mRNA-1"/>
    </source>
</evidence>
<sequence>MVSHQLVMKRSLPTPTCSKVVVENLRNPASEVDTCEKSDDFPNGKDHEDEEPMDRNILSPSFFTFCQPIPEDARAVAGARQAAASSAIQFIISNTCHTSNYEQGTESTNDVQRLPSGIPVKPTESTKILAPSVCPIKPSVLKKLNVSATSQTELSETEENCCYWSDQTFVPGPEVSVSILNKL</sequence>
<dbReference type="Proteomes" id="UP000272942">
    <property type="component" value="Unassembled WGS sequence"/>
</dbReference>
<feature type="region of interest" description="Disordered" evidence="1">
    <location>
        <begin position="31"/>
        <end position="52"/>
    </location>
</feature>
<dbReference type="EMBL" id="UZAN01074694">
    <property type="protein sequence ID" value="VDP95597.1"/>
    <property type="molecule type" value="Genomic_DNA"/>
</dbReference>
<feature type="compositionally biased region" description="Basic and acidic residues" evidence="1">
    <location>
        <begin position="34"/>
        <end position="47"/>
    </location>
</feature>
<gene>
    <name evidence="2" type="ORF">ECPE_LOCUS18111</name>
</gene>
<organism evidence="4">
    <name type="scientific">Echinostoma caproni</name>
    <dbReference type="NCBI Taxonomy" id="27848"/>
    <lineage>
        <taxon>Eukaryota</taxon>
        <taxon>Metazoa</taxon>
        <taxon>Spiralia</taxon>
        <taxon>Lophotrochozoa</taxon>
        <taxon>Platyhelminthes</taxon>
        <taxon>Trematoda</taxon>
        <taxon>Digenea</taxon>
        <taxon>Plagiorchiida</taxon>
        <taxon>Echinostomata</taxon>
        <taxon>Echinostomatoidea</taxon>
        <taxon>Echinostomatidae</taxon>
        <taxon>Echinostoma</taxon>
    </lineage>
</organism>
<dbReference type="AlphaFoldDB" id="A0A183BFX6"/>
<keyword evidence="3" id="KW-1185">Reference proteome</keyword>
<dbReference type="WBParaSite" id="ECPE_0001816001-mRNA-1">
    <property type="protein sequence ID" value="ECPE_0001816001-mRNA-1"/>
    <property type="gene ID" value="ECPE_0001816001"/>
</dbReference>
<accession>A0A183BFX6</accession>
<reference evidence="2 3" key="2">
    <citation type="submission" date="2018-11" db="EMBL/GenBank/DDBJ databases">
        <authorList>
            <consortium name="Pathogen Informatics"/>
        </authorList>
    </citation>
    <scope>NUCLEOTIDE SEQUENCE [LARGE SCALE GENOMIC DNA]</scope>
    <source>
        <strain evidence="2 3">Egypt</strain>
    </source>
</reference>
<name>A0A183BFX6_9TREM</name>
<protein>
    <submittedName>
        <fullName evidence="2 4">Uncharacterized protein</fullName>
    </submittedName>
</protein>
<proteinExistence type="predicted"/>
<evidence type="ECO:0000256" key="1">
    <source>
        <dbReference type="SAM" id="MobiDB-lite"/>
    </source>
</evidence>